<evidence type="ECO:0000256" key="3">
    <source>
        <dbReference type="ARBA" id="ARBA00023163"/>
    </source>
</evidence>
<evidence type="ECO:0000313" key="8">
    <source>
        <dbReference type="Proteomes" id="UP000825935"/>
    </source>
</evidence>
<keyword evidence="8" id="KW-1185">Reference proteome</keyword>
<dbReference type="PANTHER" id="PTHR46807:SF1">
    <property type="entry name" value="TRANSCRIPTION FACTOR PIF3"/>
    <property type="match status" value="1"/>
</dbReference>
<proteinExistence type="predicted"/>
<dbReference type="InterPro" id="IPR036638">
    <property type="entry name" value="HLH_DNA-bd_sf"/>
</dbReference>
<reference evidence="7" key="1">
    <citation type="submission" date="2021-08" db="EMBL/GenBank/DDBJ databases">
        <title>WGS assembly of Ceratopteris richardii.</title>
        <authorList>
            <person name="Marchant D.B."/>
            <person name="Chen G."/>
            <person name="Jenkins J."/>
            <person name="Shu S."/>
            <person name="Leebens-Mack J."/>
            <person name="Grimwood J."/>
            <person name="Schmutz J."/>
            <person name="Soltis P."/>
            <person name="Soltis D."/>
            <person name="Chen Z.-H."/>
        </authorList>
    </citation>
    <scope>NUCLEOTIDE SEQUENCE</scope>
    <source>
        <strain evidence="7">Whitten #5841</strain>
        <tissue evidence="7">Leaf</tissue>
    </source>
</reference>
<dbReference type="GO" id="GO:0003700">
    <property type="term" value="F:DNA-binding transcription factor activity"/>
    <property type="evidence" value="ECO:0007669"/>
    <property type="project" value="InterPro"/>
</dbReference>
<dbReference type="AlphaFoldDB" id="A0A8T2S623"/>
<organism evidence="7 8">
    <name type="scientific">Ceratopteris richardii</name>
    <name type="common">Triangle waterfern</name>
    <dbReference type="NCBI Taxonomy" id="49495"/>
    <lineage>
        <taxon>Eukaryota</taxon>
        <taxon>Viridiplantae</taxon>
        <taxon>Streptophyta</taxon>
        <taxon>Embryophyta</taxon>
        <taxon>Tracheophyta</taxon>
        <taxon>Polypodiopsida</taxon>
        <taxon>Polypodiidae</taxon>
        <taxon>Polypodiales</taxon>
        <taxon>Pteridineae</taxon>
        <taxon>Pteridaceae</taxon>
        <taxon>Parkerioideae</taxon>
        <taxon>Ceratopteris</taxon>
    </lineage>
</organism>
<keyword evidence="4" id="KW-0539">Nucleus</keyword>
<dbReference type="SMART" id="SM00353">
    <property type="entry name" value="HLH"/>
    <property type="match status" value="1"/>
</dbReference>
<dbReference type="GO" id="GO:0005634">
    <property type="term" value="C:nucleus"/>
    <property type="evidence" value="ECO:0007669"/>
    <property type="project" value="UniProtKB-SubCell"/>
</dbReference>
<comment type="caution">
    <text evidence="7">The sequence shown here is derived from an EMBL/GenBank/DDBJ whole genome shotgun (WGS) entry which is preliminary data.</text>
</comment>
<feature type="region of interest" description="Disordered" evidence="5">
    <location>
        <begin position="256"/>
        <end position="323"/>
    </location>
</feature>
<evidence type="ECO:0000256" key="4">
    <source>
        <dbReference type="ARBA" id="ARBA00023242"/>
    </source>
</evidence>
<dbReference type="EMBL" id="CM035427">
    <property type="protein sequence ID" value="KAH7306907.1"/>
    <property type="molecule type" value="Genomic_DNA"/>
</dbReference>
<gene>
    <name evidence="7" type="ORF">KP509_22G036800</name>
</gene>
<feature type="domain" description="BHLH" evidence="6">
    <location>
        <begin position="310"/>
        <end position="359"/>
    </location>
</feature>
<evidence type="ECO:0000313" key="7">
    <source>
        <dbReference type="EMBL" id="KAH7306907.1"/>
    </source>
</evidence>
<dbReference type="CDD" id="cd11445">
    <property type="entry name" value="bHLH_AtPIF_like"/>
    <property type="match status" value="1"/>
</dbReference>
<sequence length="477" mass="51419">MQPSDLPGPSGRLGHDFEDFFWDNRHLPLATQGQSSHGVDVRGKSLASNYSPTDAVMGCVLKAEDVQDESRRDAVSFLPGTNLTDWLDNSLEFGGFMVTQKNIIPSSNPSSGLYLTSQITYGDSVPQQIASLREDPGDPERSNAPSEHGLLNVDTRVNRLYDPTIQLANMTEEDLSRVDDAMLNRISSLCMGSSSMQSVENMIISRRTGEGVSLNASSIDDVSPLNVLSNKFPRSSISISPNRDLESVSLDSCGFHNTPNHSSSKCSEVSGSKKARTMDDLGSDSEGSYEDVTTPKKTRSQQGPSSKRIRTAETHNESERKRRGKINEKLRALQELIPNANKTDKASILTEAIDYLKKLRLRLQVMCCRNGLILSPILAPQGALHLRSPLAKAGRNINTGINAMVGGESGVSARLQNVHSAPTAATQACLLTSADVQAFSEPPFCSASSLILSTSLGSTVHGLGTNTSPMVPSSHSF</sequence>
<comment type="subcellular location">
    <subcellularLocation>
        <location evidence="1">Nucleus</location>
    </subcellularLocation>
</comment>
<dbReference type="PANTHER" id="PTHR46807">
    <property type="entry name" value="TRANSCRIPTION FACTOR PIF3"/>
    <property type="match status" value="1"/>
</dbReference>
<evidence type="ECO:0000259" key="6">
    <source>
        <dbReference type="PROSITE" id="PS50888"/>
    </source>
</evidence>
<feature type="compositionally biased region" description="Basic and acidic residues" evidence="5">
    <location>
        <begin position="310"/>
        <end position="323"/>
    </location>
</feature>
<keyword evidence="2" id="KW-0805">Transcription regulation</keyword>
<dbReference type="EMBL" id="CM035427">
    <property type="protein sequence ID" value="KAH7306905.1"/>
    <property type="molecule type" value="Genomic_DNA"/>
</dbReference>
<dbReference type="InterPro" id="IPR044273">
    <property type="entry name" value="PIF3-like"/>
</dbReference>
<dbReference type="GO" id="GO:0046983">
    <property type="term" value="F:protein dimerization activity"/>
    <property type="evidence" value="ECO:0007669"/>
    <property type="project" value="InterPro"/>
</dbReference>
<dbReference type="Proteomes" id="UP000825935">
    <property type="component" value="Chromosome 22"/>
</dbReference>
<keyword evidence="3" id="KW-0804">Transcription</keyword>
<dbReference type="Pfam" id="PF00010">
    <property type="entry name" value="HLH"/>
    <property type="match status" value="1"/>
</dbReference>
<dbReference type="Gene3D" id="4.10.280.10">
    <property type="entry name" value="Helix-loop-helix DNA-binding domain"/>
    <property type="match status" value="1"/>
</dbReference>
<feature type="compositionally biased region" description="Low complexity" evidence="5">
    <location>
        <begin position="262"/>
        <end position="272"/>
    </location>
</feature>
<accession>A0A8T2S623</accession>
<dbReference type="InterPro" id="IPR047265">
    <property type="entry name" value="PIF1-like_bHLH"/>
</dbReference>
<evidence type="ECO:0000256" key="2">
    <source>
        <dbReference type="ARBA" id="ARBA00023015"/>
    </source>
</evidence>
<evidence type="ECO:0000256" key="5">
    <source>
        <dbReference type="SAM" id="MobiDB-lite"/>
    </source>
</evidence>
<evidence type="ECO:0000256" key="1">
    <source>
        <dbReference type="ARBA" id="ARBA00004123"/>
    </source>
</evidence>
<dbReference type="SUPFAM" id="SSF47459">
    <property type="entry name" value="HLH, helix-loop-helix DNA-binding domain"/>
    <property type="match status" value="1"/>
</dbReference>
<dbReference type="InterPro" id="IPR011598">
    <property type="entry name" value="bHLH_dom"/>
</dbReference>
<dbReference type="OrthoDB" id="690068at2759"/>
<protein>
    <recommendedName>
        <fullName evidence="6">BHLH domain-containing protein</fullName>
    </recommendedName>
</protein>
<name>A0A8T2S623_CERRI</name>
<dbReference type="PROSITE" id="PS50888">
    <property type="entry name" value="BHLH"/>
    <property type="match status" value="1"/>
</dbReference>